<dbReference type="InterPro" id="IPR012349">
    <property type="entry name" value="Split_barrel_FMN-bd"/>
</dbReference>
<evidence type="ECO:0000313" key="1">
    <source>
        <dbReference type="EMBL" id="GEL95267.1"/>
    </source>
</evidence>
<dbReference type="EMBL" id="BJWG01000008">
    <property type="protein sequence ID" value="GEL95267.1"/>
    <property type="molecule type" value="Genomic_DNA"/>
</dbReference>
<sequence length="155" mass="16599">MGADVRVRWADVEAEAPDLAALVRAVFQAGTNKTLATLRADGAPRISATECEFGEDVTLGMMPGSVKLRDVLRDPRVALHSPTLEPPSDLSAWVGDAKLAGRLVAIPRPVGDGPTGAWFALDVAQVVHTCVDEAARELVVTTWHPGRGVERVRRE</sequence>
<keyword evidence="2" id="KW-1185">Reference proteome</keyword>
<dbReference type="Proteomes" id="UP000321720">
    <property type="component" value="Unassembled WGS sequence"/>
</dbReference>
<dbReference type="OrthoDB" id="5115613at2"/>
<gene>
    <name evidence="1" type="ORF">CCO02nite_19250</name>
</gene>
<name>A0A511JBA9_9CELL</name>
<dbReference type="AlphaFoldDB" id="A0A511JBA9"/>
<dbReference type="SUPFAM" id="SSF50475">
    <property type="entry name" value="FMN-binding split barrel"/>
    <property type="match status" value="1"/>
</dbReference>
<proteinExistence type="predicted"/>
<comment type="caution">
    <text evidence="1">The sequence shown here is derived from an EMBL/GenBank/DDBJ whole genome shotgun (WGS) entry which is preliminary data.</text>
</comment>
<evidence type="ECO:0000313" key="2">
    <source>
        <dbReference type="Proteomes" id="UP000321720"/>
    </source>
</evidence>
<dbReference type="RefSeq" id="WP_146842926.1">
    <property type="nucleotide sequence ID" value="NZ_BJWG01000008.1"/>
</dbReference>
<accession>A0A511JBA9</accession>
<protein>
    <submittedName>
        <fullName evidence="1">Pyridoxamine 5'-phosphate oxidase</fullName>
    </submittedName>
</protein>
<organism evidence="1 2">
    <name type="scientific">Cellulomonas composti</name>
    <dbReference type="NCBI Taxonomy" id="266130"/>
    <lineage>
        <taxon>Bacteria</taxon>
        <taxon>Bacillati</taxon>
        <taxon>Actinomycetota</taxon>
        <taxon>Actinomycetes</taxon>
        <taxon>Micrococcales</taxon>
        <taxon>Cellulomonadaceae</taxon>
        <taxon>Cellulomonas</taxon>
    </lineage>
</organism>
<reference evidence="1 2" key="1">
    <citation type="submission" date="2019-07" db="EMBL/GenBank/DDBJ databases">
        <title>Whole genome shotgun sequence of Cellulomonas composti NBRC 100758.</title>
        <authorList>
            <person name="Hosoyama A."/>
            <person name="Uohara A."/>
            <person name="Ohji S."/>
            <person name="Ichikawa N."/>
        </authorList>
    </citation>
    <scope>NUCLEOTIDE SEQUENCE [LARGE SCALE GENOMIC DNA]</scope>
    <source>
        <strain evidence="1 2">NBRC 100758</strain>
    </source>
</reference>
<dbReference type="Gene3D" id="2.30.110.10">
    <property type="entry name" value="Electron Transport, Fmn-binding Protein, Chain A"/>
    <property type="match status" value="1"/>
</dbReference>